<dbReference type="GeneID" id="78776813"/>
<evidence type="ECO:0000259" key="2">
    <source>
        <dbReference type="Pfam" id="PF01030"/>
    </source>
</evidence>
<feature type="chain" id="PRO_5025371012" description="Receptor L-domain domain-containing protein" evidence="1">
    <location>
        <begin position="18"/>
        <end position="627"/>
    </location>
</feature>
<dbReference type="SUPFAM" id="SSF52058">
    <property type="entry name" value="L domain-like"/>
    <property type="match status" value="3"/>
</dbReference>
<evidence type="ECO:0000313" key="3">
    <source>
        <dbReference type="EMBL" id="KAF1753018.1"/>
    </source>
</evidence>
<dbReference type="PANTHER" id="PTHR21662">
    <property type="entry name" value="RECEPTOR PROTEIN-TYROSINE KINASE"/>
    <property type="match status" value="1"/>
</dbReference>
<feature type="domain" description="Receptor L-domain" evidence="2">
    <location>
        <begin position="461"/>
        <end position="557"/>
    </location>
</feature>
<organism evidence="3 4">
    <name type="scientific">Caenorhabditis remanei</name>
    <name type="common">Caenorhabditis vulgaris</name>
    <dbReference type="NCBI Taxonomy" id="31234"/>
    <lineage>
        <taxon>Eukaryota</taxon>
        <taxon>Metazoa</taxon>
        <taxon>Ecdysozoa</taxon>
        <taxon>Nematoda</taxon>
        <taxon>Chromadorea</taxon>
        <taxon>Rhabditida</taxon>
        <taxon>Rhabditina</taxon>
        <taxon>Rhabditomorpha</taxon>
        <taxon>Rhabditoidea</taxon>
        <taxon>Rhabditidae</taxon>
        <taxon>Peloderinae</taxon>
        <taxon>Caenorhabditis</taxon>
    </lineage>
</organism>
<reference evidence="3 4" key="1">
    <citation type="submission" date="2019-12" db="EMBL/GenBank/DDBJ databases">
        <title>Chromosome-level assembly of the Caenorhabditis remanei genome.</title>
        <authorList>
            <person name="Teterina A.A."/>
            <person name="Willis J.H."/>
            <person name="Phillips P.C."/>
        </authorList>
    </citation>
    <scope>NUCLEOTIDE SEQUENCE [LARGE SCALE GENOMIC DNA]</scope>
    <source>
        <strain evidence="3 4">PX506</strain>
        <tissue evidence="3">Whole organism</tissue>
    </source>
</reference>
<dbReference type="Proteomes" id="UP000483820">
    <property type="component" value="Chromosome V"/>
</dbReference>
<protein>
    <recommendedName>
        <fullName evidence="2">Receptor L-domain domain-containing protein</fullName>
    </recommendedName>
</protein>
<dbReference type="Gene3D" id="3.80.20.20">
    <property type="entry name" value="Receptor L-domain"/>
    <property type="match status" value="3"/>
</dbReference>
<accession>A0A6A5GCZ5</accession>
<dbReference type="InterPro" id="IPR000494">
    <property type="entry name" value="Rcpt_L-dom"/>
</dbReference>
<dbReference type="KEGG" id="crq:GCK72_019574"/>
<feature type="domain" description="Receptor L-domain" evidence="2">
    <location>
        <begin position="64"/>
        <end position="152"/>
    </location>
</feature>
<dbReference type="CTD" id="78776813"/>
<comment type="caution">
    <text evidence="3">The sequence shown here is derived from an EMBL/GenBank/DDBJ whole genome shotgun (WGS) entry which is preliminary data.</text>
</comment>
<dbReference type="InterPro" id="IPR053079">
    <property type="entry name" value="SPS2_domain"/>
</dbReference>
<name>A0A6A5GCZ5_CAERE</name>
<keyword evidence="1" id="KW-0732">Signal</keyword>
<sequence>MTSFILILILFSEYANAQISPILDLTNQTDTHLIPAANCIFTESVIDSASMNKFPKNCATVCASPLYIGNETDLTEKQLTNALKNMKHLIGELIVSGSKFKTGKFLAALETIDCDNTGYFQWTSNDNLTEIGLLNLKTIACRIEINSNKMLTKLNLPNMVPTPSLTANYSRIDVEISNNSATLCVTVQEMANLVSNQNVDIRIMPQSYCSMGMNSSTEKTCGFENSSLSTMESGCVRVCGDVKIELNDEEHTHKLKTVKKIFGSLTIDGTNLTNIDFLDGLESVVALKDDEAAIRVQYNPNLSNVSFPSLKRVYADISDSIVFQNNSEELLMDPSICWGIRKALNTTDASIPTIDGQQCVGPIIVHTETSVVVNTEINVIVNTDVNVIVNTEVNTVLPTEIPSMASTVWSTIFPSEGLTTPTTVAPTVEPTEPPGDPRCTPGCTFEPTILDSATLKYFPKNCSTVCSASALYIGYETDLTEKQMIDTLKNMKHLVGDLIVTRSKYKTARFLASLESVDCYNYGFFKFTLNDKMTEIGLPNLTNVSCRIHISSNNNLTRLNMPHVMPIQSTYANYSTIDVEISYSAPSFCITIQEMSNLMTYEYIKFSLITGSYCAVSSNSTSSEKKT</sequence>
<gene>
    <name evidence="3" type="ORF">GCK72_019574</name>
</gene>
<feature type="signal peptide" evidence="1">
    <location>
        <begin position="1"/>
        <end position="17"/>
    </location>
</feature>
<evidence type="ECO:0000313" key="4">
    <source>
        <dbReference type="Proteomes" id="UP000483820"/>
    </source>
</evidence>
<dbReference type="InterPro" id="IPR036941">
    <property type="entry name" value="Rcpt_L-dom_sf"/>
</dbReference>
<proteinExistence type="predicted"/>
<evidence type="ECO:0000256" key="1">
    <source>
        <dbReference type="SAM" id="SignalP"/>
    </source>
</evidence>
<dbReference type="EMBL" id="WUAV01000005">
    <property type="protein sequence ID" value="KAF1753018.1"/>
    <property type="molecule type" value="Genomic_DNA"/>
</dbReference>
<dbReference type="RefSeq" id="XP_053582011.1">
    <property type="nucleotide sequence ID" value="XM_053733098.1"/>
</dbReference>
<dbReference type="PANTHER" id="PTHR21662:SF61">
    <property type="entry name" value="RECEPTOR L-DOMAIN DOMAIN-CONTAINING PROTEIN"/>
    <property type="match status" value="1"/>
</dbReference>
<dbReference type="AlphaFoldDB" id="A0A6A5GCZ5"/>
<feature type="domain" description="Receptor L-domain" evidence="2">
    <location>
        <begin position="234"/>
        <end position="338"/>
    </location>
</feature>
<dbReference type="Pfam" id="PF01030">
    <property type="entry name" value="Recep_L_domain"/>
    <property type="match status" value="3"/>
</dbReference>